<protein>
    <submittedName>
        <fullName evidence="1">Uncharacterized protein</fullName>
    </submittedName>
</protein>
<gene>
    <name evidence="1" type="ORF">HMPREF9420_2161</name>
</gene>
<proteinExistence type="predicted"/>
<dbReference type="HOGENOM" id="CLU_3294495_0_0_10"/>
<sequence length="40" mass="4680">MWQRISIHSGYLWAKRHKTSAQKANVVCVKSSRVLRQIIV</sequence>
<keyword evidence="2" id="KW-1185">Reference proteome</keyword>
<name>E6MRP3_9BACT</name>
<comment type="caution">
    <text evidence="1">The sequence shown here is derived from an EMBL/GenBank/DDBJ whole genome shotgun (WGS) entry which is preliminary data.</text>
</comment>
<dbReference type="AlphaFoldDB" id="E6MRP3"/>
<dbReference type="Proteomes" id="UP000003874">
    <property type="component" value="Unassembled WGS sequence"/>
</dbReference>
<dbReference type="STRING" id="888832.HMPREF9420_2161"/>
<accession>E6MRP3</accession>
<reference evidence="1 2" key="1">
    <citation type="submission" date="2010-12" db="EMBL/GenBank/DDBJ databases">
        <authorList>
            <person name="Muzny D."/>
            <person name="Qin X."/>
            <person name="Deng J."/>
            <person name="Jiang H."/>
            <person name="Liu Y."/>
            <person name="Qu J."/>
            <person name="Song X.-Z."/>
            <person name="Zhang L."/>
            <person name="Thornton R."/>
            <person name="Coyle M."/>
            <person name="Francisco L."/>
            <person name="Jackson L."/>
            <person name="Javaid M."/>
            <person name="Korchina V."/>
            <person name="Kovar C."/>
            <person name="Mata R."/>
            <person name="Mathew T."/>
            <person name="Ngo R."/>
            <person name="Nguyen L."/>
            <person name="Nguyen N."/>
            <person name="Okwuonu G."/>
            <person name="Ongeri F."/>
            <person name="Pham C."/>
            <person name="Simmons D."/>
            <person name="Wilczek-Boney K."/>
            <person name="Hale W."/>
            <person name="Jakkamsetti A."/>
            <person name="Pham P."/>
            <person name="Ruth R."/>
            <person name="San Lucas F."/>
            <person name="Warren J."/>
            <person name="Zhang J."/>
            <person name="Zhao Z."/>
            <person name="Zhou C."/>
            <person name="Zhu D."/>
            <person name="Lee S."/>
            <person name="Bess C."/>
            <person name="Blankenburg K."/>
            <person name="Forbes L."/>
            <person name="Fu Q."/>
            <person name="Gubbala S."/>
            <person name="Hirani K."/>
            <person name="Jayaseelan J.C."/>
            <person name="Lara F."/>
            <person name="Munidasa M."/>
            <person name="Palculict T."/>
            <person name="Patil S."/>
            <person name="Pu L.-L."/>
            <person name="Saada N."/>
            <person name="Tang L."/>
            <person name="Weissenberger G."/>
            <person name="Zhu Y."/>
            <person name="Hemphill L."/>
            <person name="Shang Y."/>
            <person name="Youmans B."/>
            <person name="Ayvaz T."/>
            <person name="Ross M."/>
            <person name="Santibanez J."/>
            <person name="Aqrawi P."/>
            <person name="Gross S."/>
            <person name="Joshi V."/>
            <person name="Fowler G."/>
            <person name="Nazareth L."/>
            <person name="Reid J."/>
            <person name="Worley K."/>
            <person name="Petrosino J."/>
            <person name="Highlander S."/>
            <person name="Gibbs R."/>
        </authorList>
    </citation>
    <scope>NUCLEOTIDE SEQUENCE [LARGE SCALE GENOMIC DNA]</scope>
    <source>
        <strain evidence="1 2">DSM 15606</strain>
    </source>
</reference>
<evidence type="ECO:0000313" key="1">
    <source>
        <dbReference type="EMBL" id="EFV03693.1"/>
    </source>
</evidence>
<organism evidence="1 2">
    <name type="scientific">Segatella salivae DSM 15606</name>
    <dbReference type="NCBI Taxonomy" id="888832"/>
    <lineage>
        <taxon>Bacteria</taxon>
        <taxon>Pseudomonadati</taxon>
        <taxon>Bacteroidota</taxon>
        <taxon>Bacteroidia</taxon>
        <taxon>Bacteroidales</taxon>
        <taxon>Prevotellaceae</taxon>
        <taxon>Segatella</taxon>
    </lineage>
</organism>
<evidence type="ECO:0000313" key="2">
    <source>
        <dbReference type="Proteomes" id="UP000003874"/>
    </source>
</evidence>
<dbReference type="EMBL" id="AEQO01000171">
    <property type="protein sequence ID" value="EFV03693.1"/>
    <property type="molecule type" value="Genomic_DNA"/>
</dbReference>